<dbReference type="GO" id="GO:0072393">
    <property type="term" value="P:microtubule anchoring at microtubule organizing center"/>
    <property type="evidence" value="ECO:0007669"/>
    <property type="project" value="TreeGrafter"/>
</dbReference>
<comment type="similarity">
    <text evidence="1">Belongs to the BicD family.</text>
</comment>
<feature type="region of interest" description="Disordered" evidence="4">
    <location>
        <begin position="695"/>
        <end position="744"/>
    </location>
</feature>
<feature type="compositionally biased region" description="Polar residues" evidence="4">
    <location>
        <begin position="731"/>
        <end position="744"/>
    </location>
</feature>
<dbReference type="Gene3D" id="6.10.250.2470">
    <property type="match status" value="1"/>
</dbReference>
<dbReference type="GO" id="GO:0070507">
    <property type="term" value="P:regulation of microtubule cytoskeleton organization"/>
    <property type="evidence" value="ECO:0007669"/>
    <property type="project" value="TreeGrafter"/>
</dbReference>
<dbReference type="EMBL" id="CAJFCW020000004">
    <property type="protein sequence ID" value="CAG9115306.1"/>
    <property type="molecule type" value="Genomic_DNA"/>
</dbReference>
<dbReference type="EMBL" id="CAJFDH010000004">
    <property type="protein sequence ID" value="CAD5221675.1"/>
    <property type="molecule type" value="Genomic_DNA"/>
</dbReference>
<reference evidence="5" key="1">
    <citation type="submission" date="2020-09" db="EMBL/GenBank/DDBJ databases">
        <authorList>
            <person name="Kikuchi T."/>
        </authorList>
    </citation>
    <scope>NUCLEOTIDE SEQUENCE</scope>
    <source>
        <strain evidence="5">SH1</strain>
    </source>
</reference>
<evidence type="ECO:0000313" key="5">
    <source>
        <dbReference type="EMBL" id="CAD5221675.1"/>
    </source>
</evidence>
<feature type="coiled-coil region" evidence="3">
    <location>
        <begin position="305"/>
        <end position="332"/>
    </location>
</feature>
<evidence type="ECO:0000256" key="4">
    <source>
        <dbReference type="SAM" id="MobiDB-lite"/>
    </source>
</evidence>
<proteinExistence type="inferred from homology"/>
<dbReference type="Proteomes" id="UP000614601">
    <property type="component" value="Unassembled WGS sequence"/>
</dbReference>
<sequence length="744" mass="85823">MATDEIAQLRAEIADLTHKLEEADDAKTQAGLYGLQLVQEKDILEQQKVELTRDKETLQQELETYKEALHKYRDEHRNAAISELHHEAGLYEEKEKLETEFQEAVKQYEEKIKNLNQELERNKADIERLQTVEQEQARRLEDVEEQRRLYKDELKDLKDREQKLVNENNDLEEENVNLQKQVSNLKAAQIEYENLKVDFTRVLEENDHLRSQDDENRRFQEMYEKQIEDSLEQAKHERELRHSVQKELEHMKNQEQMSNLNSLYMSFSAAKADNDEERVNELERSMIADAPLESIKIEKGNDLFSEIHGSEIAKLQEENDNLSKQIEDFKENVGRALSPLLQKLQITGLTDSGDIEKLKQIIHDAVAKLDDKFKAGTPDKATERKVEQLKSDLRNIILSLGTKNAQLAAAQDRFLHLGEYLAQIYAELAANGGEDEERQKKVAAIQQTIRNLAKRNAEADENEDSGVENSESDRDTKSPKGLPVVNSSRILLSQKLLNEIATKLQSGVTLAEVLNDSDKREKLAEEQEDMVKSYDAFQEVMKVLRQATDNVVQSKMAMEDKDKAELCQQISKLKSLLNVKREQVSSLRTVLRSNKSVNENALQSLKSKFDTEKKIKDETIGQLRKELKQFKEDAATFASNRAMHTARNEELQAQNEQLRKKLAHVEEEKKTLNQLLRMSIQQKLNATQRLEELEIDRERSTFKRPIRQPPAPQPQREVRAVRYPQSGGGNQASNNQTSPRGSQK</sequence>
<evidence type="ECO:0000256" key="2">
    <source>
        <dbReference type="ARBA" id="ARBA00023054"/>
    </source>
</evidence>
<dbReference type="Proteomes" id="UP000783686">
    <property type="component" value="Unassembled WGS sequence"/>
</dbReference>
<dbReference type="InterPro" id="IPR018477">
    <property type="entry name" value="BICD"/>
</dbReference>
<dbReference type="GO" id="GO:0034452">
    <property type="term" value="F:dynactin binding"/>
    <property type="evidence" value="ECO:0007669"/>
    <property type="project" value="TreeGrafter"/>
</dbReference>
<keyword evidence="2 3" id="KW-0175">Coiled coil</keyword>
<dbReference type="GO" id="GO:0005829">
    <property type="term" value="C:cytosol"/>
    <property type="evidence" value="ECO:0007669"/>
    <property type="project" value="TreeGrafter"/>
</dbReference>
<name>A0A811L1R4_9BILA</name>
<dbReference type="GO" id="GO:0005794">
    <property type="term" value="C:Golgi apparatus"/>
    <property type="evidence" value="ECO:0007669"/>
    <property type="project" value="TreeGrafter"/>
</dbReference>
<evidence type="ECO:0000256" key="3">
    <source>
        <dbReference type="SAM" id="Coils"/>
    </source>
</evidence>
<protein>
    <submittedName>
        <fullName evidence="5">Uncharacterized protein</fullName>
    </submittedName>
</protein>
<keyword evidence="6" id="KW-1185">Reference proteome</keyword>
<feature type="coiled-coil region" evidence="3">
    <location>
        <begin position="6"/>
        <end position="205"/>
    </location>
</feature>
<dbReference type="GO" id="GO:0070840">
    <property type="term" value="F:dynein complex binding"/>
    <property type="evidence" value="ECO:0007669"/>
    <property type="project" value="InterPro"/>
</dbReference>
<dbReference type="GO" id="GO:0008093">
    <property type="term" value="F:cytoskeletal anchor activity"/>
    <property type="evidence" value="ECO:0007669"/>
    <property type="project" value="InterPro"/>
</dbReference>
<gene>
    <name evidence="5" type="ORF">BOKJ2_LOCUS9563</name>
</gene>
<feature type="region of interest" description="Disordered" evidence="4">
    <location>
        <begin position="454"/>
        <end position="483"/>
    </location>
</feature>
<comment type="caution">
    <text evidence="5">The sequence shown here is derived from an EMBL/GenBank/DDBJ whole genome shotgun (WGS) entry which is preliminary data.</text>
</comment>
<organism evidence="5 6">
    <name type="scientific">Bursaphelenchus okinawaensis</name>
    <dbReference type="NCBI Taxonomy" id="465554"/>
    <lineage>
        <taxon>Eukaryota</taxon>
        <taxon>Metazoa</taxon>
        <taxon>Ecdysozoa</taxon>
        <taxon>Nematoda</taxon>
        <taxon>Chromadorea</taxon>
        <taxon>Rhabditida</taxon>
        <taxon>Tylenchina</taxon>
        <taxon>Tylenchomorpha</taxon>
        <taxon>Aphelenchoidea</taxon>
        <taxon>Aphelenchoididae</taxon>
        <taxon>Bursaphelenchus</taxon>
    </lineage>
</organism>
<dbReference type="PANTHER" id="PTHR31233">
    <property type="entry name" value="BICAUDAL D FAMILY MEMBER"/>
    <property type="match status" value="1"/>
</dbReference>
<dbReference type="Pfam" id="PF09730">
    <property type="entry name" value="BicD"/>
    <property type="match status" value="2"/>
</dbReference>
<dbReference type="OrthoDB" id="10069295at2759"/>
<evidence type="ECO:0000256" key="1">
    <source>
        <dbReference type="ARBA" id="ARBA00010061"/>
    </source>
</evidence>
<evidence type="ECO:0000313" key="6">
    <source>
        <dbReference type="Proteomes" id="UP000614601"/>
    </source>
</evidence>
<dbReference type="PANTHER" id="PTHR31233:SF6">
    <property type="entry name" value="PROTEIN BICAUDAL D"/>
    <property type="match status" value="1"/>
</dbReference>
<dbReference type="AlphaFoldDB" id="A0A811L1R4"/>
<accession>A0A811L1R4</accession>